<accession>C9ZMC4</accession>
<keyword evidence="1" id="KW-0472">Membrane</keyword>
<dbReference type="VEuPathDB" id="TriTrypDB:Tbg972.4.4934"/>
<proteinExistence type="predicted"/>
<name>C9ZMC4_TRYB9</name>
<keyword evidence="1" id="KW-1133">Transmembrane helix</keyword>
<dbReference type="Proteomes" id="UP000002316">
    <property type="component" value="Chromosome 4"/>
</dbReference>
<feature type="transmembrane region" description="Helical" evidence="1">
    <location>
        <begin position="12"/>
        <end position="31"/>
    </location>
</feature>
<dbReference type="GeneID" id="23859946"/>
<evidence type="ECO:0000313" key="2">
    <source>
        <dbReference type="EMBL" id="CBH10797.1"/>
    </source>
</evidence>
<dbReference type="KEGG" id="tbg:TbgDal_IV4934"/>
<gene>
    <name evidence="2" type="ORF">TbgDal_IV4934</name>
</gene>
<organism evidence="2 3">
    <name type="scientific">Trypanosoma brucei gambiense (strain MHOM/CI/86/DAL972)</name>
    <dbReference type="NCBI Taxonomy" id="679716"/>
    <lineage>
        <taxon>Eukaryota</taxon>
        <taxon>Discoba</taxon>
        <taxon>Euglenozoa</taxon>
        <taxon>Kinetoplastea</taxon>
        <taxon>Metakinetoplastina</taxon>
        <taxon>Trypanosomatida</taxon>
        <taxon>Trypanosomatidae</taxon>
        <taxon>Trypanosoma</taxon>
    </lineage>
</organism>
<dbReference type="AlphaFoldDB" id="C9ZMC4"/>
<evidence type="ECO:0000256" key="1">
    <source>
        <dbReference type="SAM" id="Phobius"/>
    </source>
</evidence>
<sequence>MICVVHHTPPAYHSSSVTLSCLTFPCFFVTLYPSRRSHMETRFFLFLSFAVRLLVHRTLPALVRYTFICFKIGFWKEKNEGKERKERGGHLKITCVYLGKYIYLYMHVSRHAYTFIYQTHEMKEKEKKGNRSVEFVCLLVSFSFLKKK</sequence>
<dbReference type="EMBL" id="FN554967">
    <property type="protein sequence ID" value="CBH10797.1"/>
    <property type="molecule type" value="Genomic_DNA"/>
</dbReference>
<keyword evidence="1" id="KW-0812">Transmembrane</keyword>
<evidence type="ECO:0000313" key="3">
    <source>
        <dbReference type="Proteomes" id="UP000002316"/>
    </source>
</evidence>
<reference evidence="3" key="1">
    <citation type="journal article" date="2010" name="PLoS Negl. Trop. Dis.">
        <title>The genome sequence of Trypanosoma brucei gambiense, causative agent of chronic human african trypanosomiasis.</title>
        <authorList>
            <person name="Jackson A.P."/>
            <person name="Sanders M."/>
            <person name="Berry A."/>
            <person name="McQuillan J."/>
            <person name="Aslett M.A."/>
            <person name="Quail M.A."/>
            <person name="Chukualim B."/>
            <person name="Capewell P."/>
            <person name="MacLeod A."/>
            <person name="Melville S.E."/>
            <person name="Gibson W."/>
            <person name="Barry J.D."/>
            <person name="Berriman M."/>
            <person name="Hertz-Fowler C."/>
        </authorList>
    </citation>
    <scope>NUCLEOTIDE SEQUENCE [LARGE SCALE GENOMIC DNA]</scope>
    <source>
        <strain evidence="3">MHOM/CI/86/DAL972</strain>
    </source>
</reference>
<dbReference type="RefSeq" id="XP_011773085.1">
    <property type="nucleotide sequence ID" value="XM_011774783.1"/>
</dbReference>
<protein>
    <submittedName>
        <fullName evidence="2">Uncharacterized protein</fullName>
    </submittedName>
</protein>